<dbReference type="GO" id="GO:0005829">
    <property type="term" value="C:cytosol"/>
    <property type="evidence" value="ECO:0007669"/>
    <property type="project" value="TreeGrafter"/>
</dbReference>
<evidence type="ECO:0000256" key="16">
    <source>
        <dbReference type="SAM" id="MobiDB-lite"/>
    </source>
</evidence>
<feature type="binding site" evidence="14">
    <location>
        <position position="120"/>
    </location>
    <ligand>
        <name>Zn(2+)</name>
        <dbReference type="ChEBI" id="CHEBI:29105"/>
        <note>catalytic</note>
    </ligand>
</feature>
<dbReference type="NCBIfam" id="NF004064">
    <property type="entry name" value="PRK05578.1"/>
    <property type="match status" value="1"/>
</dbReference>
<feature type="compositionally biased region" description="Basic and acidic residues" evidence="16">
    <location>
        <begin position="1"/>
        <end position="12"/>
    </location>
</feature>
<dbReference type="Pfam" id="PF00383">
    <property type="entry name" value="dCMP_cyt_deam_1"/>
    <property type="match status" value="1"/>
</dbReference>
<gene>
    <name evidence="18" type="ORF">DL238_01535</name>
</gene>
<comment type="catalytic activity">
    <reaction evidence="10 15">
        <text>2'-deoxycytidine + H2O + H(+) = 2'-deoxyuridine + NH4(+)</text>
        <dbReference type="Rhea" id="RHEA:13433"/>
        <dbReference type="ChEBI" id="CHEBI:15377"/>
        <dbReference type="ChEBI" id="CHEBI:15378"/>
        <dbReference type="ChEBI" id="CHEBI:15698"/>
        <dbReference type="ChEBI" id="CHEBI:16450"/>
        <dbReference type="ChEBI" id="CHEBI:28938"/>
        <dbReference type="EC" id="3.5.4.5"/>
    </reaction>
</comment>
<reference evidence="18 19" key="1">
    <citation type="submission" date="2018-07" db="EMBL/GenBank/DDBJ databases">
        <title>Erythrobacter nanhaiensis sp. nov., a novel member of the genus Erythrobacter isolated from the South China Sea.</title>
        <authorList>
            <person name="Chen X."/>
            <person name="Liu J."/>
        </authorList>
    </citation>
    <scope>NUCLEOTIDE SEQUENCE [LARGE SCALE GENOMIC DNA]</scope>
    <source>
        <strain evidence="18 19">S-5</strain>
    </source>
</reference>
<evidence type="ECO:0000256" key="5">
    <source>
        <dbReference type="ARBA" id="ARBA00018266"/>
    </source>
</evidence>
<dbReference type="GO" id="GO:0042802">
    <property type="term" value="F:identical protein binding"/>
    <property type="evidence" value="ECO:0007669"/>
    <property type="project" value="UniProtKB-ARBA"/>
</dbReference>
<feature type="binding site" evidence="13">
    <location>
        <begin position="68"/>
        <end position="74"/>
    </location>
    <ligand>
        <name>substrate</name>
    </ligand>
</feature>
<comment type="similarity">
    <text evidence="3 15">Belongs to the cytidine and deoxycytidylate deaminase family.</text>
</comment>
<evidence type="ECO:0000256" key="11">
    <source>
        <dbReference type="ARBA" id="ARBA00049558"/>
    </source>
</evidence>
<dbReference type="PANTHER" id="PTHR11644:SF2">
    <property type="entry name" value="CYTIDINE DEAMINASE"/>
    <property type="match status" value="1"/>
</dbReference>
<comment type="function">
    <text evidence="2 15">This enzyme scavenges exogenous and endogenous cytidine and 2'-deoxycytidine for UMP synthesis.</text>
</comment>
<feature type="domain" description="CMP/dCMP-type deaminase" evidence="17">
    <location>
        <begin position="27"/>
        <end position="161"/>
    </location>
</feature>
<keyword evidence="6 14" id="KW-0479">Metal-binding</keyword>
<dbReference type="GO" id="GO:0004126">
    <property type="term" value="F:cytidine deaminase activity"/>
    <property type="evidence" value="ECO:0007669"/>
    <property type="project" value="UniProtKB-UniRule"/>
</dbReference>
<dbReference type="CDD" id="cd01283">
    <property type="entry name" value="cytidine_deaminase"/>
    <property type="match status" value="1"/>
</dbReference>
<evidence type="ECO:0000256" key="9">
    <source>
        <dbReference type="ARBA" id="ARBA00032005"/>
    </source>
</evidence>
<dbReference type="NCBIfam" id="TIGR01354">
    <property type="entry name" value="cyt_deam_tetra"/>
    <property type="match status" value="1"/>
</dbReference>
<comment type="cofactor">
    <cofactor evidence="1 14 15">
        <name>Zn(2+)</name>
        <dbReference type="ChEBI" id="CHEBI:29105"/>
    </cofactor>
</comment>
<evidence type="ECO:0000256" key="12">
    <source>
        <dbReference type="PIRSR" id="PIRSR606262-1"/>
    </source>
</evidence>
<evidence type="ECO:0000256" key="3">
    <source>
        <dbReference type="ARBA" id="ARBA00006576"/>
    </source>
</evidence>
<dbReference type="EC" id="3.5.4.5" evidence="4 15"/>
<dbReference type="PROSITE" id="PS00903">
    <property type="entry name" value="CYT_DCMP_DEAMINASES_1"/>
    <property type="match status" value="1"/>
</dbReference>
<dbReference type="EMBL" id="QRBB01000001">
    <property type="protein sequence ID" value="RDS78485.1"/>
    <property type="molecule type" value="Genomic_DNA"/>
</dbReference>
<keyword evidence="7 15" id="KW-0378">Hydrolase</keyword>
<organism evidence="18 19">
    <name type="scientific">Alteriqipengyuania lutimaris</name>
    <dbReference type="NCBI Taxonomy" id="1538146"/>
    <lineage>
        <taxon>Bacteria</taxon>
        <taxon>Pseudomonadati</taxon>
        <taxon>Pseudomonadota</taxon>
        <taxon>Alphaproteobacteria</taxon>
        <taxon>Sphingomonadales</taxon>
        <taxon>Erythrobacteraceae</taxon>
        <taxon>Alteriqipengyuania</taxon>
    </lineage>
</organism>
<dbReference type="InterPro" id="IPR050202">
    <property type="entry name" value="Cyt/Deoxycyt_deaminase"/>
</dbReference>
<evidence type="ECO:0000256" key="7">
    <source>
        <dbReference type="ARBA" id="ARBA00022801"/>
    </source>
</evidence>
<dbReference type="GO" id="GO:0055086">
    <property type="term" value="P:nucleobase-containing small molecule metabolic process"/>
    <property type="evidence" value="ECO:0007669"/>
    <property type="project" value="UniProtKB-ARBA"/>
</dbReference>
<sequence length="164" mass="17156">MDGEREISQRRERTARRLGSGEAMSEPRDTDLIAAAREAVRTAYAPYSDYPVGAALRFADGAIVTGTNVENASYGLSLCAETLAVAKALAEGRRGGLEAVAVVGPAGKGGDAPITPCGRCRQVLNEIAQLGRTDPAILCVGANEVLELRLSELLPHGFGPAHLD</sequence>
<dbReference type="PANTHER" id="PTHR11644">
    <property type="entry name" value="CYTIDINE DEAMINASE"/>
    <property type="match status" value="1"/>
</dbReference>
<feature type="binding site" evidence="14">
    <location>
        <position position="117"/>
    </location>
    <ligand>
        <name>Zn(2+)</name>
        <dbReference type="ChEBI" id="CHEBI:29105"/>
        <note>catalytic</note>
    </ligand>
</feature>
<evidence type="ECO:0000256" key="1">
    <source>
        <dbReference type="ARBA" id="ARBA00001947"/>
    </source>
</evidence>
<dbReference type="InterPro" id="IPR002125">
    <property type="entry name" value="CMP_dCMP_dom"/>
</dbReference>
<dbReference type="InterPro" id="IPR016192">
    <property type="entry name" value="APOBEC/CMP_deaminase_Zn-bd"/>
</dbReference>
<dbReference type="Gene3D" id="3.40.140.10">
    <property type="entry name" value="Cytidine Deaminase, domain 2"/>
    <property type="match status" value="1"/>
</dbReference>
<feature type="active site" description="Proton donor" evidence="12">
    <location>
        <position position="81"/>
    </location>
</feature>
<evidence type="ECO:0000256" key="15">
    <source>
        <dbReference type="RuleBase" id="RU364006"/>
    </source>
</evidence>
<dbReference type="GO" id="GO:0008270">
    <property type="term" value="F:zinc ion binding"/>
    <property type="evidence" value="ECO:0007669"/>
    <property type="project" value="UniProtKB-UniRule"/>
</dbReference>
<dbReference type="InterPro" id="IPR016193">
    <property type="entry name" value="Cytidine_deaminase-like"/>
</dbReference>
<comment type="caution">
    <text evidence="18">The sequence shown here is derived from an EMBL/GenBank/DDBJ whole genome shotgun (WGS) entry which is preliminary data.</text>
</comment>
<keyword evidence="8 14" id="KW-0862">Zinc</keyword>
<evidence type="ECO:0000313" key="19">
    <source>
        <dbReference type="Proteomes" id="UP000254101"/>
    </source>
</evidence>
<evidence type="ECO:0000256" key="2">
    <source>
        <dbReference type="ARBA" id="ARBA00003949"/>
    </source>
</evidence>
<evidence type="ECO:0000256" key="10">
    <source>
        <dbReference type="ARBA" id="ARBA00049252"/>
    </source>
</evidence>
<dbReference type="AlphaFoldDB" id="A0A395LP26"/>
<accession>A0A395LP26</accession>
<dbReference type="SUPFAM" id="SSF53927">
    <property type="entry name" value="Cytidine deaminase-like"/>
    <property type="match status" value="1"/>
</dbReference>
<feature type="region of interest" description="Disordered" evidence="16">
    <location>
        <begin position="1"/>
        <end position="29"/>
    </location>
</feature>
<evidence type="ECO:0000259" key="17">
    <source>
        <dbReference type="PROSITE" id="PS51747"/>
    </source>
</evidence>
<keyword evidence="19" id="KW-1185">Reference proteome</keyword>
<dbReference type="Proteomes" id="UP000254101">
    <property type="component" value="Unassembled WGS sequence"/>
</dbReference>
<evidence type="ECO:0000256" key="14">
    <source>
        <dbReference type="PIRSR" id="PIRSR606262-3"/>
    </source>
</evidence>
<evidence type="ECO:0000313" key="18">
    <source>
        <dbReference type="EMBL" id="RDS78485.1"/>
    </source>
</evidence>
<comment type="catalytic activity">
    <reaction evidence="11 15">
        <text>cytidine + H2O + H(+) = uridine + NH4(+)</text>
        <dbReference type="Rhea" id="RHEA:16069"/>
        <dbReference type="ChEBI" id="CHEBI:15377"/>
        <dbReference type="ChEBI" id="CHEBI:15378"/>
        <dbReference type="ChEBI" id="CHEBI:16704"/>
        <dbReference type="ChEBI" id="CHEBI:17562"/>
        <dbReference type="ChEBI" id="CHEBI:28938"/>
        <dbReference type="EC" id="3.5.4.5"/>
    </reaction>
</comment>
<dbReference type="InterPro" id="IPR006262">
    <property type="entry name" value="Cyt_deam_tetra"/>
</dbReference>
<feature type="binding site" evidence="14">
    <location>
        <position position="79"/>
    </location>
    <ligand>
        <name>Zn(2+)</name>
        <dbReference type="ChEBI" id="CHEBI:29105"/>
        <note>catalytic</note>
    </ligand>
</feature>
<proteinExistence type="inferred from homology"/>
<name>A0A395LP26_9SPHN</name>
<dbReference type="PROSITE" id="PS51747">
    <property type="entry name" value="CYT_DCMP_DEAMINASES_2"/>
    <property type="match status" value="1"/>
</dbReference>
<evidence type="ECO:0000256" key="8">
    <source>
        <dbReference type="ARBA" id="ARBA00022833"/>
    </source>
</evidence>
<evidence type="ECO:0000256" key="4">
    <source>
        <dbReference type="ARBA" id="ARBA00012783"/>
    </source>
</evidence>
<evidence type="ECO:0000256" key="13">
    <source>
        <dbReference type="PIRSR" id="PIRSR606262-2"/>
    </source>
</evidence>
<dbReference type="GO" id="GO:0072527">
    <property type="term" value="P:pyrimidine-containing compound metabolic process"/>
    <property type="evidence" value="ECO:0007669"/>
    <property type="project" value="UniProtKB-ARBA"/>
</dbReference>
<dbReference type="OrthoDB" id="9795347at2"/>
<evidence type="ECO:0000256" key="6">
    <source>
        <dbReference type="ARBA" id="ARBA00022723"/>
    </source>
</evidence>
<protein>
    <recommendedName>
        <fullName evidence="5 15">Cytidine deaminase</fullName>
        <ecNumber evidence="4 15">3.5.4.5</ecNumber>
    </recommendedName>
    <alternativeName>
        <fullName evidence="9 15">Cytidine aminohydrolase</fullName>
    </alternativeName>
</protein>